<dbReference type="STRING" id="1120919.GCA_000429165_03358"/>
<dbReference type="GO" id="GO:0003824">
    <property type="term" value="F:catalytic activity"/>
    <property type="evidence" value="ECO:0007669"/>
    <property type="project" value="InterPro"/>
</dbReference>
<dbReference type="SFLD" id="SFLDS00029">
    <property type="entry name" value="Radical_SAM"/>
    <property type="match status" value="1"/>
</dbReference>
<evidence type="ECO:0000313" key="8">
    <source>
        <dbReference type="Proteomes" id="UP000321635"/>
    </source>
</evidence>
<dbReference type="InterPro" id="IPR006638">
    <property type="entry name" value="Elp3/MiaA/NifB-like_rSAM"/>
</dbReference>
<dbReference type="SUPFAM" id="SSF102114">
    <property type="entry name" value="Radical SAM enzymes"/>
    <property type="match status" value="1"/>
</dbReference>
<dbReference type="InterPro" id="IPR007197">
    <property type="entry name" value="rSAM"/>
</dbReference>
<dbReference type="Gene3D" id="3.80.30.20">
    <property type="entry name" value="tm_1862 like domain"/>
    <property type="match status" value="1"/>
</dbReference>
<dbReference type="NCBIfam" id="TIGR03471">
    <property type="entry name" value="HpnJ"/>
    <property type="match status" value="1"/>
</dbReference>
<keyword evidence="4" id="KW-0408">Iron</keyword>
<keyword evidence="3" id="KW-0479">Metal-binding</keyword>
<dbReference type="GO" id="GO:0051539">
    <property type="term" value="F:4 iron, 4 sulfur cluster binding"/>
    <property type="evidence" value="ECO:0007669"/>
    <property type="project" value="UniProtKB-KW"/>
</dbReference>
<comment type="cofactor">
    <cofactor evidence="1">
        <name>[4Fe-4S] cluster</name>
        <dbReference type="ChEBI" id="CHEBI:49883"/>
    </cofactor>
</comment>
<accession>A0A511XEF8</accession>
<keyword evidence="8" id="KW-1185">Reference proteome</keyword>
<dbReference type="InterPro" id="IPR017834">
    <property type="entry name" value="Hopanoid_synth-assoc_rSAM_HpnJ"/>
</dbReference>
<dbReference type="CDD" id="cd01335">
    <property type="entry name" value="Radical_SAM"/>
    <property type="match status" value="1"/>
</dbReference>
<dbReference type="PANTHER" id="PTHR43409">
    <property type="entry name" value="ANAEROBIC MAGNESIUM-PROTOPORPHYRIN IX MONOMETHYL ESTER CYCLASE-RELATED"/>
    <property type="match status" value="1"/>
</dbReference>
<proteinExistence type="predicted"/>
<dbReference type="Gene3D" id="3.40.50.280">
    <property type="entry name" value="Cobalamin-binding domain"/>
    <property type="match status" value="1"/>
</dbReference>
<dbReference type="InterPro" id="IPR051198">
    <property type="entry name" value="BchE-like"/>
</dbReference>
<keyword evidence="5" id="KW-0411">Iron-sulfur</keyword>
<dbReference type="SFLD" id="SFLDF00404">
    <property type="entry name" value="hopanetetrol_cyclitol_ether_sy"/>
    <property type="match status" value="1"/>
</dbReference>
<organism evidence="7 8">
    <name type="scientific">Acetobacter nitrogenifigens DSM 23921 = NBRC 105050</name>
    <dbReference type="NCBI Taxonomy" id="1120919"/>
    <lineage>
        <taxon>Bacteria</taxon>
        <taxon>Pseudomonadati</taxon>
        <taxon>Pseudomonadota</taxon>
        <taxon>Alphaproteobacteria</taxon>
        <taxon>Acetobacterales</taxon>
        <taxon>Acetobacteraceae</taxon>
        <taxon>Acetobacter</taxon>
    </lineage>
</organism>
<dbReference type="EMBL" id="BJYF01000033">
    <property type="protein sequence ID" value="GEN61342.1"/>
    <property type="molecule type" value="Genomic_DNA"/>
</dbReference>
<sequence>MMKTLFLQPPSFDGFDGGAGSRYQAKREIKSFWYPTWLAQPAALVEGSRLIDAPPARMGMEPILADVKNRDLVVLHTSTPSFSKDVQVAQMLKDANPNLKIGMVGAKVAVQAEESLLKASPVDFVARNEFDFTIKEVAEGRDFKDIDGISWRNSEGVIVNNRDRAMIENMDSLPFVTEVYKRDLRIEDYFIGYLMHPYISIYTGRGCKSRCTFCLWPQTVGGHNYRTRSPQHVAAEIRLAKQYFPQVKEFFFDDDTFTDDLPRAEAIAKELGKMGVTWSCNAKANVPRKTLEVLKDNGLRLLLVGYESGNQQILHNIKKGMRVEVAREFTKNCHELGIKIHGTFIVGLPGETKETIQETIKFATEINPHTLQVSLAAPYPGTALHKQATENGWLDESHAELIDENGVQMAPLHYPHLSHTEIFNSVDEFYRKFYFRAPKIASIVNEMVRSPQMMKRRLREGVEFFHFLRDRRAA</sequence>
<protein>
    <submittedName>
        <fullName evidence="7">Hopanoid biosynthesis associated radical SAM protein HpnJ</fullName>
    </submittedName>
</protein>
<dbReference type="GO" id="GO:0005829">
    <property type="term" value="C:cytosol"/>
    <property type="evidence" value="ECO:0007669"/>
    <property type="project" value="TreeGrafter"/>
</dbReference>
<dbReference type="OrthoDB" id="9801424at2"/>
<feature type="domain" description="Radical SAM core" evidence="6">
    <location>
        <begin position="193"/>
        <end position="416"/>
    </location>
</feature>
<gene>
    <name evidence="7" type="ORF">ANI02nite_32260</name>
</gene>
<evidence type="ECO:0000256" key="3">
    <source>
        <dbReference type="ARBA" id="ARBA00022723"/>
    </source>
</evidence>
<dbReference type="SFLD" id="SFLDG01082">
    <property type="entry name" value="B12-binding_domain_containing"/>
    <property type="match status" value="1"/>
</dbReference>
<name>A0A511XEF8_9PROT</name>
<comment type="caution">
    <text evidence="7">The sequence shown here is derived from an EMBL/GenBank/DDBJ whole genome shotgun (WGS) entry which is preliminary data.</text>
</comment>
<evidence type="ECO:0000256" key="5">
    <source>
        <dbReference type="ARBA" id="ARBA00023014"/>
    </source>
</evidence>
<evidence type="ECO:0000256" key="2">
    <source>
        <dbReference type="ARBA" id="ARBA00022691"/>
    </source>
</evidence>
<dbReference type="SMART" id="SM00729">
    <property type="entry name" value="Elp3"/>
    <property type="match status" value="1"/>
</dbReference>
<evidence type="ECO:0000259" key="6">
    <source>
        <dbReference type="PROSITE" id="PS51918"/>
    </source>
</evidence>
<dbReference type="Pfam" id="PF04055">
    <property type="entry name" value="Radical_SAM"/>
    <property type="match status" value="1"/>
</dbReference>
<dbReference type="PANTHER" id="PTHR43409:SF16">
    <property type="entry name" value="SLR0320 PROTEIN"/>
    <property type="match status" value="1"/>
</dbReference>
<evidence type="ECO:0000256" key="1">
    <source>
        <dbReference type="ARBA" id="ARBA00001966"/>
    </source>
</evidence>
<dbReference type="PROSITE" id="PS51918">
    <property type="entry name" value="RADICAL_SAM"/>
    <property type="match status" value="1"/>
</dbReference>
<dbReference type="InterPro" id="IPR034466">
    <property type="entry name" value="Methyltransferase_Class_B"/>
</dbReference>
<evidence type="ECO:0000313" key="7">
    <source>
        <dbReference type="EMBL" id="GEN61342.1"/>
    </source>
</evidence>
<reference evidence="7 8" key="1">
    <citation type="submission" date="2019-07" db="EMBL/GenBank/DDBJ databases">
        <title>Whole genome shotgun sequence of Acetobacter nitrogenifigens NBRC 105050.</title>
        <authorList>
            <person name="Hosoyama A."/>
            <person name="Uohara A."/>
            <person name="Ohji S."/>
            <person name="Ichikawa N."/>
        </authorList>
    </citation>
    <scope>NUCLEOTIDE SEQUENCE [LARGE SCALE GENOMIC DNA]</scope>
    <source>
        <strain evidence="7 8">NBRC 105050</strain>
    </source>
</reference>
<keyword evidence="2" id="KW-0949">S-adenosyl-L-methionine</keyword>
<dbReference type="RefSeq" id="WP_026398845.1">
    <property type="nucleotide sequence ID" value="NZ_AUBI01000020.1"/>
</dbReference>
<dbReference type="InterPro" id="IPR058240">
    <property type="entry name" value="rSAM_sf"/>
</dbReference>
<evidence type="ECO:0000256" key="4">
    <source>
        <dbReference type="ARBA" id="ARBA00023004"/>
    </source>
</evidence>
<dbReference type="GO" id="GO:0046872">
    <property type="term" value="F:metal ion binding"/>
    <property type="evidence" value="ECO:0007669"/>
    <property type="project" value="UniProtKB-KW"/>
</dbReference>
<dbReference type="AlphaFoldDB" id="A0A511XEF8"/>
<dbReference type="InterPro" id="IPR023404">
    <property type="entry name" value="rSAM_horseshoe"/>
</dbReference>
<dbReference type="Proteomes" id="UP000321635">
    <property type="component" value="Unassembled WGS sequence"/>
</dbReference>
<dbReference type="SFLD" id="SFLDG01123">
    <property type="entry name" value="methyltransferase_(Class_B)"/>
    <property type="match status" value="1"/>
</dbReference>